<protein>
    <submittedName>
        <fullName evidence="2">Uncharacterized protein</fullName>
    </submittedName>
</protein>
<feature type="compositionally biased region" description="Polar residues" evidence="1">
    <location>
        <begin position="98"/>
        <end position="110"/>
    </location>
</feature>
<feature type="region of interest" description="Disordered" evidence="1">
    <location>
        <begin position="61"/>
        <end position="110"/>
    </location>
</feature>
<evidence type="ECO:0000313" key="2">
    <source>
        <dbReference type="EMBL" id="KAF2560317.1"/>
    </source>
</evidence>
<comment type="caution">
    <text evidence="2">The sequence shown here is derived from an EMBL/GenBank/DDBJ whole genome shotgun (WGS) entry which is preliminary data.</text>
</comment>
<organism evidence="2">
    <name type="scientific">Brassica cretica</name>
    <name type="common">Mustard</name>
    <dbReference type="NCBI Taxonomy" id="69181"/>
    <lineage>
        <taxon>Eukaryota</taxon>
        <taxon>Viridiplantae</taxon>
        <taxon>Streptophyta</taxon>
        <taxon>Embryophyta</taxon>
        <taxon>Tracheophyta</taxon>
        <taxon>Spermatophyta</taxon>
        <taxon>Magnoliopsida</taxon>
        <taxon>eudicotyledons</taxon>
        <taxon>Gunneridae</taxon>
        <taxon>Pentapetalae</taxon>
        <taxon>rosids</taxon>
        <taxon>malvids</taxon>
        <taxon>Brassicales</taxon>
        <taxon>Brassicaceae</taxon>
        <taxon>Brassiceae</taxon>
        <taxon>Brassica</taxon>
    </lineage>
</organism>
<proteinExistence type="predicted"/>
<sequence>MKEETSLQRGEGEPLSVTDAARAHVGGNLARISEAKRYETSSARSFSFKLIVTKRDRVLFLNELRPPPRPKTQDPNPSPGRAEPSRPDGGGGARVGSLSLSPSRLHPCST</sequence>
<reference evidence="2" key="1">
    <citation type="submission" date="2019-12" db="EMBL/GenBank/DDBJ databases">
        <title>Genome sequencing and annotation of Brassica cretica.</title>
        <authorList>
            <person name="Studholme D.J."/>
            <person name="Sarris P.F."/>
        </authorList>
    </citation>
    <scope>NUCLEOTIDE SEQUENCE</scope>
    <source>
        <strain evidence="2">PFS-102/07</strain>
        <tissue evidence="2">Leaf</tissue>
    </source>
</reference>
<gene>
    <name evidence="2" type="ORF">F2Q70_00016339</name>
</gene>
<dbReference type="AlphaFoldDB" id="A0A8S9HTK2"/>
<dbReference type="EMBL" id="QGKY02001250">
    <property type="protein sequence ID" value="KAF2560317.1"/>
    <property type="molecule type" value="Genomic_DNA"/>
</dbReference>
<evidence type="ECO:0000256" key="1">
    <source>
        <dbReference type="SAM" id="MobiDB-lite"/>
    </source>
</evidence>
<accession>A0A8S9HTK2</accession>
<name>A0A8S9HTK2_BRACR</name>